<dbReference type="GO" id="GO:0022627">
    <property type="term" value="C:cytosolic small ribosomal subunit"/>
    <property type="evidence" value="ECO:0007669"/>
    <property type="project" value="UniProtKB-UniRule"/>
</dbReference>
<dbReference type="InterPro" id="IPR012340">
    <property type="entry name" value="NA-bd_OB-fold"/>
</dbReference>
<dbReference type="PROSITE" id="PS00056">
    <property type="entry name" value="RIBOSOMAL_S17"/>
    <property type="match status" value="1"/>
</dbReference>
<dbReference type="KEGG" id="tpg:TPEGAU_0198"/>
<evidence type="ECO:0000313" key="8">
    <source>
        <dbReference type="EMBL" id="AEZ59456.1"/>
    </source>
</evidence>
<keyword evidence="3 6" id="KW-0694">RNA-binding</keyword>
<gene>
    <name evidence="6 8" type="primary">rpsQ</name>
    <name evidence="8" type="ordered locus">TPEGAU_0198</name>
</gene>
<dbReference type="NCBIfam" id="TIGR03635">
    <property type="entry name" value="uS17_bact"/>
    <property type="match status" value="1"/>
</dbReference>
<dbReference type="InterPro" id="IPR019979">
    <property type="entry name" value="Ribosomal_uS17_CS"/>
</dbReference>
<dbReference type="SUPFAM" id="SSF50249">
    <property type="entry name" value="Nucleic acid-binding proteins"/>
    <property type="match status" value="1"/>
</dbReference>
<dbReference type="PANTHER" id="PTHR10744">
    <property type="entry name" value="40S RIBOSOMAL PROTEIN S11 FAMILY MEMBER"/>
    <property type="match status" value="1"/>
</dbReference>
<keyword evidence="5 6" id="KW-0687">Ribonucleoprotein</keyword>
<evidence type="ECO:0000256" key="4">
    <source>
        <dbReference type="ARBA" id="ARBA00022980"/>
    </source>
</evidence>
<evidence type="ECO:0000256" key="1">
    <source>
        <dbReference type="ARBA" id="ARBA00010254"/>
    </source>
</evidence>
<dbReference type="GO" id="GO:0003735">
    <property type="term" value="F:structural constituent of ribosome"/>
    <property type="evidence" value="ECO:0007669"/>
    <property type="project" value="UniProtKB-UniRule"/>
</dbReference>
<comment type="similarity">
    <text evidence="1 6 7">Belongs to the universal ribosomal protein uS17 family.</text>
</comment>
<dbReference type="PANTHER" id="PTHR10744:SF1">
    <property type="entry name" value="SMALL RIBOSOMAL SUBUNIT PROTEIN US17M"/>
    <property type="match status" value="1"/>
</dbReference>
<organism evidence="8 9">
    <name type="scientific">Treponema pallidum subsp. pertenue (strain Gauthier)</name>
    <dbReference type="NCBI Taxonomy" id="491080"/>
    <lineage>
        <taxon>Bacteria</taxon>
        <taxon>Pseudomonadati</taxon>
        <taxon>Spirochaetota</taxon>
        <taxon>Spirochaetia</taxon>
        <taxon>Spirochaetales</taxon>
        <taxon>Treponemataceae</taxon>
        <taxon>Treponema</taxon>
    </lineage>
</organism>
<accession>A0AAU8PXG6</accession>
<dbReference type="Pfam" id="PF00366">
    <property type="entry name" value="Ribosomal_S17"/>
    <property type="match status" value="1"/>
</dbReference>
<proteinExistence type="inferred from homology"/>
<dbReference type="RefSeq" id="WP_014342322.1">
    <property type="nucleotide sequence ID" value="NC_016843.1"/>
</dbReference>
<sequence>MKRPERRTLVGLVTSDKMHKTVTVRITTRKLHALYKKYVSRSKKYQAHDEENTARAGDVVRIAESRPLSRRKRWRLVEIVERAK</sequence>
<comment type="function">
    <text evidence="6">One of the primary rRNA binding proteins, it binds specifically to the 5'-end of 16S ribosomal RNA.</text>
</comment>
<keyword evidence="2 6" id="KW-0699">rRNA-binding</keyword>
<protein>
    <recommendedName>
        <fullName evidence="6">Small ribosomal subunit protein uS17</fullName>
    </recommendedName>
</protein>
<evidence type="ECO:0000256" key="6">
    <source>
        <dbReference type="HAMAP-Rule" id="MF_01345"/>
    </source>
</evidence>
<dbReference type="InterPro" id="IPR000266">
    <property type="entry name" value="Ribosomal_uS17"/>
</dbReference>
<dbReference type="GO" id="GO:0006412">
    <property type="term" value="P:translation"/>
    <property type="evidence" value="ECO:0007669"/>
    <property type="project" value="UniProtKB-UniRule"/>
</dbReference>
<evidence type="ECO:0000256" key="7">
    <source>
        <dbReference type="RuleBase" id="RU003872"/>
    </source>
</evidence>
<dbReference type="AlphaFoldDB" id="A0AAU8PXG6"/>
<name>A0AAU8PXG6_TREPG</name>
<dbReference type="Proteomes" id="UP000008192">
    <property type="component" value="Chromosome"/>
</dbReference>
<evidence type="ECO:0000256" key="3">
    <source>
        <dbReference type="ARBA" id="ARBA00022884"/>
    </source>
</evidence>
<dbReference type="HAMAP" id="MF_01345_B">
    <property type="entry name" value="Ribosomal_uS17_B"/>
    <property type="match status" value="1"/>
</dbReference>
<evidence type="ECO:0000313" key="9">
    <source>
        <dbReference type="Proteomes" id="UP000008192"/>
    </source>
</evidence>
<keyword evidence="4 6" id="KW-0689">Ribosomal protein</keyword>
<dbReference type="InterPro" id="IPR019984">
    <property type="entry name" value="Ribosomal_uS17_bact/chlr"/>
</dbReference>
<dbReference type="PRINTS" id="PR00973">
    <property type="entry name" value="RIBOSOMALS17"/>
</dbReference>
<dbReference type="GO" id="GO:0019843">
    <property type="term" value="F:rRNA binding"/>
    <property type="evidence" value="ECO:0007669"/>
    <property type="project" value="UniProtKB-UniRule"/>
</dbReference>
<dbReference type="Gene3D" id="2.40.50.140">
    <property type="entry name" value="Nucleic acid-binding proteins"/>
    <property type="match status" value="1"/>
</dbReference>
<comment type="subunit">
    <text evidence="6">Part of the 30S ribosomal subunit.</text>
</comment>
<evidence type="ECO:0000256" key="5">
    <source>
        <dbReference type="ARBA" id="ARBA00023274"/>
    </source>
</evidence>
<dbReference type="CDD" id="cd00364">
    <property type="entry name" value="Ribosomal_uS17"/>
    <property type="match status" value="1"/>
</dbReference>
<dbReference type="EMBL" id="CP002376">
    <property type="protein sequence ID" value="AEZ59456.1"/>
    <property type="molecule type" value="Genomic_DNA"/>
</dbReference>
<reference evidence="9" key="1">
    <citation type="journal article" date="2012" name="PLoS Negl. Trop. Dis.">
        <title>Whole genome sequences of three Treponema pallidum ssp. pertenue strains: yaws and syphilis treponemes differ in less than 0.2% of the genome sequence.</title>
        <authorList>
            <person name="Cejkova D."/>
            <person name="Zobanikova M."/>
            <person name="Chen L."/>
            <person name="Pospisilova P."/>
            <person name="Strouhal M."/>
            <person name="Qin X."/>
            <person name="Mikalova L."/>
            <person name="Norris S.J."/>
            <person name="Muzny D.M."/>
            <person name="Gibbs R.A."/>
            <person name="Fulton L.L."/>
            <person name="Sodergren E."/>
            <person name="Weinstock G.M."/>
            <person name="Smajs D."/>
        </authorList>
    </citation>
    <scope>NUCLEOTIDE SEQUENCE [LARGE SCALE GENOMIC DNA]</scope>
    <source>
        <strain evidence="9">Gauthier</strain>
    </source>
</reference>
<dbReference type="NCBIfam" id="NF004123">
    <property type="entry name" value="PRK05610.1"/>
    <property type="match status" value="1"/>
</dbReference>
<evidence type="ECO:0000256" key="2">
    <source>
        <dbReference type="ARBA" id="ARBA00022730"/>
    </source>
</evidence>